<dbReference type="AlphaFoldDB" id="A0A9P3PVY9"/>
<proteinExistence type="predicted"/>
<feature type="compositionally biased region" description="Polar residues" evidence="5">
    <location>
        <begin position="73"/>
        <end position="91"/>
    </location>
</feature>
<feature type="region of interest" description="Disordered" evidence="5">
    <location>
        <begin position="417"/>
        <end position="452"/>
    </location>
</feature>
<reference evidence="7" key="1">
    <citation type="submission" date="2022-07" db="EMBL/GenBank/DDBJ databases">
        <title>The genome of Lyophyllum shimeji provides insight into the initial evolution of ectomycorrhizal fungal genome.</title>
        <authorList>
            <person name="Kobayashi Y."/>
            <person name="Shibata T."/>
            <person name="Hirakawa H."/>
            <person name="Shigenobu S."/>
            <person name="Nishiyama T."/>
            <person name="Yamada A."/>
            <person name="Hasebe M."/>
            <person name="Kawaguchi M."/>
        </authorList>
    </citation>
    <scope>NUCLEOTIDE SEQUENCE</scope>
    <source>
        <strain evidence="7">AT787</strain>
    </source>
</reference>
<dbReference type="EMBL" id="BRPK01000011">
    <property type="protein sequence ID" value="GLB42211.1"/>
    <property type="molecule type" value="Genomic_DNA"/>
</dbReference>
<accession>A0A9P3PVY9</accession>
<sequence>MQRVWSLYLETTPGHRPWRSSESGSNPNLMDILSQSRRSSLANSTNSQAGSTRPMLADMAAEQRDPPNAPFVRSQSSFTTPPGKSGSTETSGVSLTFHYLPHKFSNTLLSAGARNRKAKKGVAHIPKLGGGVEAFKSGEARIPGENDEGYDGVSGNYSGHHRGHKRLRWNRFKWTLFAANTLLTLYSLTGLVMCLLTWFDIWALSGIIRVGNRPELVISTLAASLAIMTSLVGWAGLLLNNRPFLAVYTFLLWIVFIFLLMPGYMTYKRKEFNLEGKLNSQWSRDLGAEGRLRVQNSLHCCGYFSPYVEATVSQTCYARTTLPGCKLPYMQYERKVLKIWYTTVFALVPLHIFIIVAGLLCSNHVTYRFGKGMMPKAYRLSLNSMAVIMDNYANQLAEQYGTDVPTDVARSKSNLQLDSMPTMPYSPLNTRQTPVDHKQYNSIGSRTPDTAQ</sequence>
<dbReference type="GO" id="GO:0016020">
    <property type="term" value="C:membrane"/>
    <property type="evidence" value="ECO:0007669"/>
    <property type="project" value="UniProtKB-SubCell"/>
</dbReference>
<feature type="compositionally biased region" description="Polar residues" evidence="5">
    <location>
        <begin position="440"/>
        <end position="452"/>
    </location>
</feature>
<dbReference type="InterPro" id="IPR018499">
    <property type="entry name" value="Tetraspanin/Peripherin"/>
</dbReference>
<comment type="subcellular location">
    <subcellularLocation>
        <location evidence="1">Membrane</location>
        <topology evidence="1">Multi-pass membrane protein</topology>
    </subcellularLocation>
</comment>
<evidence type="ECO:0000256" key="3">
    <source>
        <dbReference type="ARBA" id="ARBA00022989"/>
    </source>
</evidence>
<feature type="transmembrane region" description="Helical" evidence="6">
    <location>
        <begin position="183"/>
        <end position="204"/>
    </location>
</feature>
<evidence type="ECO:0000313" key="8">
    <source>
        <dbReference type="Proteomes" id="UP001063166"/>
    </source>
</evidence>
<keyword evidence="8" id="KW-1185">Reference proteome</keyword>
<keyword evidence="2 6" id="KW-0812">Transmembrane</keyword>
<protein>
    <submittedName>
        <fullName evidence="7">Tetraspanin tsp2</fullName>
    </submittedName>
</protein>
<keyword evidence="3 6" id="KW-1133">Transmembrane helix</keyword>
<dbReference type="Proteomes" id="UP001063166">
    <property type="component" value="Unassembled WGS sequence"/>
</dbReference>
<feature type="transmembrane region" description="Helical" evidence="6">
    <location>
        <begin position="339"/>
        <end position="360"/>
    </location>
</feature>
<dbReference type="OrthoDB" id="2156690at2759"/>
<evidence type="ECO:0000256" key="5">
    <source>
        <dbReference type="SAM" id="MobiDB-lite"/>
    </source>
</evidence>
<evidence type="ECO:0000256" key="1">
    <source>
        <dbReference type="ARBA" id="ARBA00004141"/>
    </source>
</evidence>
<feature type="transmembrane region" description="Helical" evidence="6">
    <location>
        <begin position="245"/>
        <end position="267"/>
    </location>
</feature>
<feature type="region of interest" description="Disordered" evidence="5">
    <location>
        <begin position="61"/>
        <end position="91"/>
    </location>
</feature>
<organism evidence="7 8">
    <name type="scientific">Lyophyllum shimeji</name>
    <name type="common">Hon-shimeji</name>
    <name type="synonym">Tricholoma shimeji</name>
    <dbReference type="NCBI Taxonomy" id="47721"/>
    <lineage>
        <taxon>Eukaryota</taxon>
        <taxon>Fungi</taxon>
        <taxon>Dikarya</taxon>
        <taxon>Basidiomycota</taxon>
        <taxon>Agaricomycotina</taxon>
        <taxon>Agaricomycetes</taxon>
        <taxon>Agaricomycetidae</taxon>
        <taxon>Agaricales</taxon>
        <taxon>Tricholomatineae</taxon>
        <taxon>Lyophyllaceae</taxon>
        <taxon>Lyophyllum</taxon>
    </lineage>
</organism>
<keyword evidence="4 6" id="KW-0472">Membrane</keyword>
<dbReference type="Pfam" id="PF00335">
    <property type="entry name" value="Tetraspanin"/>
    <property type="match status" value="1"/>
</dbReference>
<evidence type="ECO:0000313" key="7">
    <source>
        <dbReference type="EMBL" id="GLB42211.1"/>
    </source>
</evidence>
<evidence type="ECO:0000256" key="4">
    <source>
        <dbReference type="ARBA" id="ARBA00023136"/>
    </source>
</evidence>
<evidence type="ECO:0000256" key="6">
    <source>
        <dbReference type="SAM" id="Phobius"/>
    </source>
</evidence>
<evidence type="ECO:0000256" key="2">
    <source>
        <dbReference type="ARBA" id="ARBA00022692"/>
    </source>
</evidence>
<name>A0A9P3PVY9_LYOSH</name>
<comment type="caution">
    <text evidence="7">The sequence shown here is derived from an EMBL/GenBank/DDBJ whole genome shotgun (WGS) entry which is preliminary data.</text>
</comment>
<feature type="transmembrane region" description="Helical" evidence="6">
    <location>
        <begin position="216"/>
        <end position="239"/>
    </location>
</feature>
<gene>
    <name evidence="7" type="ORF">LshimejAT787_1102260</name>
</gene>